<dbReference type="EC" id="3.6.1.31" evidence="8"/>
<dbReference type="SUPFAM" id="SSF101386">
    <property type="entry name" value="all-alpha NTP pyrophosphatases"/>
    <property type="match status" value="1"/>
</dbReference>
<keyword evidence="15" id="KW-0378">Hydrolase</keyword>
<reference evidence="25 26" key="2">
    <citation type="submission" date="2016-08" db="EMBL/GenBank/DDBJ databases">
        <title>Pervasive Adenine N6-methylation of Active Genes in Fungi.</title>
        <authorList>
            <consortium name="DOE Joint Genome Institute"/>
            <person name="Mondo S.J."/>
            <person name="Dannebaum R.O."/>
            <person name="Kuo R.C."/>
            <person name="Labutti K."/>
            <person name="Haridas S."/>
            <person name="Kuo A."/>
            <person name="Salamov A."/>
            <person name="Ahrendt S.R."/>
            <person name="Lipzen A."/>
            <person name="Sullivan W."/>
            <person name="Andreopoulos W.B."/>
            <person name="Clum A."/>
            <person name="Lindquist E."/>
            <person name="Daum C."/>
            <person name="Ramamoorthy G.K."/>
            <person name="Gryganskyi A."/>
            <person name="Culley D."/>
            <person name="Magnuson J.K."/>
            <person name="James T.Y."/>
            <person name="O'Malley M.A."/>
            <person name="Stajich J.E."/>
            <person name="Spatafora J.W."/>
            <person name="Visel A."/>
            <person name="Grigoriev I.V."/>
        </authorList>
    </citation>
    <scope>NUCLEOTIDE SEQUENCE [LARGE SCALE GENOMIC DNA]</scope>
    <source>
        <strain evidence="26">finn</strain>
    </source>
</reference>
<dbReference type="CDD" id="cd06572">
    <property type="entry name" value="Histidinol_dh"/>
    <property type="match status" value="1"/>
</dbReference>
<dbReference type="InterPro" id="IPR001692">
    <property type="entry name" value="Histidinol_DH_CS"/>
</dbReference>
<evidence type="ECO:0000256" key="2">
    <source>
        <dbReference type="ARBA" id="ARBA00001460"/>
    </source>
</evidence>
<dbReference type="Pfam" id="PF01503">
    <property type="entry name" value="PRA-PH"/>
    <property type="match status" value="1"/>
</dbReference>
<dbReference type="HAMAP" id="MF_01024">
    <property type="entry name" value="HisD"/>
    <property type="match status" value="1"/>
</dbReference>
<name>A0A1Y1VIF8_9FUNG</name>
<keyword evidence="14" id="KW-0547">Nucleotide-binding</keyword>
<evidence type="ECO:0000256" key="8">
    <source>
        <dbReference type="ARBA" id="ARBA00012414"/>
    </source>
</evidence>
<dbReference type="EC" id="1.1.1.23" evidence="10"/>
<evidence type="ECO:0000256" key="9">
    <source>
        <dbReference type="ARBA" id="ARBA00012721"/>
    </source>
</evidence>
<dbReference type="FunFam" id="3.40.50.1980:FF:000001">
    <property type="entry name" value="Histidinol dehydrogenase"/>
    <property type="match status" value="1"/>
</dbReference>
<comment type="pathway">
    <text evidence="4">Amino-acid biosynthesis; L-histidine biosynthesis; L-histidine from 5-phospho-alpha-D-ribose 1-diphosphate: step 9/9.</text>
</comment>
<dbReference type="AlphaFoldDB" id="A0A1Y1VIF8"/>
<dbReference type="GO" id="GO:0004399">
    <property type="term" value="F:histidinol dehydrogenase activity"/>
    <property type="evidence" value="ECO:0007669"/>
    <property type="project" value="UniProtKB-EC"/>
</dbReference>
<dbReference type="SUPFAM" id="SSF141734">
    <property type="entry name" value="HisI-like"/>
    <property type="match status" value="1"/>
</dbReference>
<comment type="catalytic activity">
    <reaction evidence="2">
        <text>1-(5-phospho-beta-D-ribosyl)-ATP + H2O = 1-(5-phospho-beta-D-ribosyl)-5'-AMP + diphosphate + H(+)</text>
        <dbReference type="Rhea" id="RHEA:22828"/>
        <dbReference type="ChEBI" id="CHEBI:15377"/>
        <dbReference type="ChEBI" id="CHEBI:15378"/>
        <dbReference type="ChEBI" id="CHEBI:33019"/>
        <dbReference type="ChEBI" id="CHEBI:59457"/>
        <dbReference type="ChEBI" id="CHEBI:73183"/>
        <dbReference type="EC" id="3.6.1.31"/>
    </reaction>
</comment>
<evidence type="ECO:0000256" key="10">
    <source>
        <dbReference type="ARBA" id="ARBA00012965"/>
    </source>
</evidence>
<protein>
    <recommendedName>
        <fullName evidence="11">Histidine biosynthesis trifunctional protein</fullName>
        <ecNumber evidence="10">1.1.1.23</ecNumber>
        <ecNumber evidence="9">3.5.4.19</ecNumber>
        <ecNumber evidence="8">3.6.1.31</ecNumber>
    </recommendedName>
</protein>
<dbReference type="EMBL" id="MCFH01000008">
    <property type="protein sequence ID" value="ORX55882.1"/>
    <property type="molecule type" value="Genomic_DNA"/>
</dbReference>
<evidence type="ECO:0000256" key="6">
    <source>
        <dbReference type="ARBA" id="ARBA00005204"/>
    </source>
</evidence>
<evidence type="ECO:0000313" key="26">
    <source>
        <dbReference type="Proteomes" id="UP000193719"/>
    </source>
</evidence>
<keyword evidence="21" id="KW-0511">Multifunctional enzyme</keyword>
<comment type="pathway">
    <text evidence="5">Amino-acid biosynthesis; L-histidine biosynthesis; L-histidine from 5-phospho-alpha-D-ribose 1-diphosphate: step 3/9.</text>
</comment>
<keyword evidence="12" id="KW-0028">Amino-acid biosynthesis</keyword>
<dbReference type="GO" id="GO:0005524">
    <property type="term" value="F:ATP binding"/>
    <property type="evidence" value="ECO:0007669"/>
    <property type="project" value="UniProtKB-KW"/>
</dbReference>
<dbReference type="GO" id="GO:0004635">
    <property type="term" value="F:phosphoribosyl-AMP cyclohydrolase activity"/>
    <property type="evidence" value="ECO:0007669"/>
    <property type="project" value="UniProtKB-EC"/>
</dbReference>
<proteinExistence type="inferred from homology"/>
<evidence type="ECO:0000256" key="14">
    <source>
        <dbReference type="ARBA" id="ARBA00022741"/>
    </source>
</evidence>
<evidence type="ECO:0000256" key="5">
    <source>
        <dbReference type="ARBA" id="ARBA00005169"/>
    </source>
</evidence>
<evidence type="ECO:0000256" key="22">
    <source>
        <dbReference type="ARBA" id="ARBA00049489"/>
    </source>
</evidence>
<keyword evidence="13" id="KW-0479">Metal-binding</keyword>
<evidence type="ECO:0000256" key="11">
    <source>
        <dbReference type="ARBA" id="ARBA00017884"/>
    </source>
</evidence>
<keyword evidence="16" id="KW-0862">Zinc</keyword>
<reference evidence="25 26" key="1">
    <citation type="submission" date="2016-08" db="EMBL/GenBank/DDBJ databases">
        <title>Genomes of anaerobic fungi encode conserved fungal cellulosomes for biomass hydrolysis.</title>
        <authorList>
            <consortium name="DOE Joint Genome Institute"/>
            <person name="Haitjema C.H."/>
            <person name="Gilmore S.P."/>
            <person name="Henske J.K."/>
            <person name="Solomon K.V."/>
            <person name="De Groot R."/>
            <person name="Kuo A."/>
            <person name="Mondo S.J."/>
            <person name="Salamov A.A."/>
            <person name="Labutti K."/>
            <person name="Zhao Z."/>
            <person name="Chiniquy J."/>
            <person name="Barry K."/>
            <person name="Brewer H.M."/>
            <person name="Purvine S.O."/>
            <person name="Wright A.T."/>
            <person name="Boxma B."/>
            <person name="Van Alen T."/>
            <person name="Hackstein J.H."/>
            <person name="Baker S.E."/>
            <person name="Grigoriev I.V."/>
            <person name="O'Malley M.A."/>
        </authorList>
    </citation>
    <scope>NUCLEOTIDE SEQUENCE [LARGE SCALE GENOMIC DNA]</scope>
    <source>
        <strain evidence="26">finn</strain>
    </source>
</reference>
<dbReference type="Pfam" id="PF00815">
    <property type="entry name" value="Histidinol_dh"/>
    <property type="match status" value="1"/>
</dbReference>
<organism evidence="25 26">
    <name type="scientific">Piromyces finnis</name>
    <dbReference type="NCBI Taxonomy" id="1754191"/>
    <lineage>
        <taxon>Eukaryota</taxon>
        <taxon>Fungi</taxon>
        <taxon>Fungi incertae sedis</taxon>
        <taxon>Chytridiomycota</taxon>
        <taxon>Chytridiomycota incertae sedis</taxon>
        <taxon>Neocallimastigomycetes</taxon>
        <taxon>Neocallimastigales</taxon>
        <taxon>Neocallimastigaceae</taxon>
        <taxon>Piromyces</taxon>
    </lineage>
</organism>
<comment type="catalytic activity">
    <reaction evidence="1">
        <text>1-(5-phospho-beta-D-ribosyl)-5'-AMP + H2O = 1-(5-phospho-beta-D-ribosyl)-5-[(5-phospho-beta-D-ribosylamino)methylideneamino]imidazole-4-carboxamide</text>
        <dbReference type="Rhea" id="RHEA:20049"/>
        <dbReference type="ChEBI" id="CHEBI:15377"/>
        <dbReference type="ChEBI" id="CHEBI:58435"/>
        <dbReference type="ChEBI" id="CHEBI:59457"/>
        <dbReference type="EC" id="3.5.4.19"/>
    </reaction>
</comment>
<dbReference type="FunFam" id="1.10.287.1080:FF:000002">
    <property type="entry name" value="Histidine biosynthesis bifunctional protein HisIE"/>
    <property type="match status" value="1"/>
</dbReference>
<dbReference type="GO" id="GO:0046872">
    <property type="term" value="F:metal ion binding"/>
    <property type="evidence" value="ECO:0007669"/>
    <property type="project" value="UniProtKB-KW"/>
</dbReference>
<dbReference type="GO" id="GO:0000105">
    <property type="term" value="P:L-histidine biosynthetic process"/>
    <property type="evidence" value="ECO:0007669"/>
    <property type="project" value="UniProtKB-UniPathway"/>
</dbReference>
<dbReference type="Proteomes" id="UP000193719">
    <property type="component" value="Unassembled WGS sequence"/>
</dbReference>
<dbReference type="Gene3D" id="1.20.5.1300">
    <property type="match status" value="1"/>
</dbReference>
<evidence type="ECO:0000256" key="19">
    <source>
        <dbReference type="ARBA" id="ARBA00023027"/>
    </source>
</evidence>
<feature type="compositionally biased region" description="Basic and acidic residues" evidence="23">
    <location>
        <begin position="438"/>
        <end position="455"/>
    </location>
</feature>
<comment type="catalytic activity">
    <reaction evidence="22">
        <text>L-histidinol + 2 NAD(+) + H2O = L-histidine + 2 NADH + 3 H(+)</text>
        <dbReference type="Rhea" id="RHEA:20641"/>
        <dbReference type="ChEBI" id="CHEBI:15377"/>
        <dbReference type="ChEBI" id="CHEBI:15378"/>
        <dbReference type="ChEBI" id="CHEBI:57540"/>
        <dbReference type="ChEBI" id="CHEBI:57595"/>
        <dbReference type="ChEBI" id="CHEBI:57699"/>
        <dbReference type="ChEBI" id="CHEBI:57945"/>
        <dbReference type="EC" id="1.1.1.23"/>
    </reaction>
</comment>
<dbReference type="Gene3D" id="3.10.20.810">
    <property type="entry name" value="Phosphoribosyl-AMP cyclohydrolase"/>
    <property type="match status" value="1"/>
</dbReference>
<accession>A0A1Y1VIF8</accession>
<evidence type="ECO:0000256" key="13">
    <source>
        <dbReference type="ARBA" id="ARBA00022723"/>
    </source>
</evidence>
<dbReference type="CDD" id="cd11546">
    <property type="entry name" value="NTP-PPase_His4"/>
    <property type="match status" value="1"/>
</dbReference>
<evidence type="ECO:0000313" key="25">
    <source>
        <dbReference type="EMBL" id="ORX55882.1"/>
    </source>
</evidence>
<dbReference type="InterPro" id="IPR012131">
    <property type="entry name" value="Hstdl_DH"/>
</dbReference>
<dbReference type="PANTHER" id="PTHR21256">
    <property type="entry name" value="HISTIDINOL DEHYDROGENASE HDH"/>
    <property type="match status" value="1"/>
</dbReference>
<dbReference type="PROSITE" id="PS00611">
    <property type="entry name" value="HISOL_DEHYDROGENASE"/>
    <property type="match status" value="1"/>
</dbReference>
<dbReference type="InterPro" id="IPR002496">
    <property type="entry name" value="PRib_AMP_CycHydrolase_dom"/>
</dbReference>
<keyword evidence="19" id="KW-0520">NAD</keyword>
<evidence type="ECO:0000256" key="15">
    <source>
        <dbReference type="ARBA" id="ARBA00022801"/>
    </source>
</evidence>
<evidence type="ECO:0000256" key="17">
    <source>
        <dbReference type="ARBA" id="ARBA00022840"/>
    </source>
</evidence>
<evidence type="ECO:0000256" key="1">
    <source>
        <dbReference type="ARBA" id="ARBA00000024"/>
    </source>
</evidence>
<keyword evidence="26" id="KW-1185">Reference proteome</keyword>
<dbReference type="InterPro" id="IPR016161">
    <property type="entry name" value="Ald_DH/histidinol_DH"/>
</dbReference>
<evidence type="ECO:0000256" key="3">
    <source>
        <dbReference type="ARBA" id="ARBA00001947"/>
    </source>
</evidence>
<dbReference type="FunFam" id="3.40.50.1980:FF:000050">
    <property type="entry name" value="Histidine biosynthesis trifunctional protein"/>
    <property type="match status" value="1"/>
</dbReference>
<sequence>MIFPKLNLCGSTPSEDEVNLYQTYSLSGSVLIEIDKETPVKEVLTPILVAKFATNWVQLPNFENADELSDFMLKILDSGASKVAIPYPQPFSTDLLIEKFSQFPDDRLSLIINYKNQKETLDIINQFNPYVSAFIIKSNVDVCPLLKPNTKALSQKENFEREIYTKELTQIHAVAKKHKLIIDLVKINPTCQLITNLDELSFNLLLDSSKLAIGVYKNNKGDVTEDGKIDIGAAYSASLITDRPDNLYSTVVVDEQGVALGLAYSDAESISEAFRTRQGVYKSRSRGLWYKGLTSNSVQQLLRIDADCDKDTIRFTVHQTGTGFCHLNTRTCFGEDSGITALEAVLKKRFISAPEGSYTKRLFNDEKLLHAKIMEEAAELCEATDKDEIAWEAADVIFFSLSKCIAHGVTLSDIESHLDRRSKKITRRPGNAKPFRNPVEEAAKKEAEQKKAEEAKKVEESKYDFSLKDFDASTISAEQRKVLENRPIRSADNIAKLVTPIIENVRKNGDKAIKELTEKFDGVKLDDVVIQGPFTETPAELSQETVAAIDLAFDNLVKFHQAQLDPKPLHVETTPGVNCSRYVRSIEKVGLYVPGGTAVLPSTTMHLGVPAMVAGCSEIVLATPPRKDGSIVPEVLYVAKKINAKMIVKAGGAQAIAALAYGTETVPKVDKICGPGNQFVTAAKMFVQNDHSALVSIDMPAGPSEVLVIADAEAKPEYVAADLLSQAEHGKDSQSVLVAIDLTDDQFKAIEEEVKKQGNALPRAEIAKYSIANSFALRVKTLEEAITFSNAYAPEHLIINVADIENKKDEIISKVENAGSVFLGSYTTESCGDYASGTNHTLPTYGYARMYSGTNTGSFLKHITAQYITKDGLKNLGPAVMRLAECESLDAHRNAVAVRMKDIVG</sequence>
<feature type="domain" description="Phosphoribosyl-AMP cyclohydrolase" evidence="24">
    <location>
        <begin position="262"/>
        <end position="333"/>
    </location>
</feature>
<keyword evidence="20" id="KW-0368">Histidine biosynthesis</keyword>
<evidence type="ECO:0000256" key="23">
    <source>
        <dbReference type="SAM" id="MobiDB-lite"/>
    </source>
</evidence>
<dbReference type="FunFam" id="1.20.5.1300:FF:000002">
    <property type="entry name" value="Histidinol dehydrogenase, chloroplastic"/>
    <property type="match status" value="1"/>
</dbReference>
<comment type="pathway">
    <text evidence="6">Amino-acid biosynthesis; L-histidine biosynthesis; L-histidine from 5-phospho-alpha-D-ribose 1-diphosphate: step 2/9.</text>
</comment>
<dbReference type="InterPro" id="IPR008179">
    <property type="entry name" value="HisE"/>
</dbReference>
<evidence type="ECO:0000259" key="24">
    <source>
        <dbReference type="Pfam" id="PF01502"/>
    </source>
</evidence>
<dbReference type="Gene3D" id="1.10.287.1080">
    <property type="entry name" value="MazG-like"/>
    <property type="match status" value="1"/>
</dbReference>
<keyword evidence="17" id="KW-0067">ATP-binding</keyword>
<dbReference type="UniPathway" id="UPA00031">
    <property type="reaction ID" value="UER00007"/>
</dbReference>
<dbReference type="OrthoDB" id="1703565at2759"/>
<evidence type="ECO:0000256" key="20">
    <source>
        <dbReference type="ARBA" id="ARBA00023102"/>
    </source>
</evidence>
<dbReference type="NCBIfam" id="TIGR00069">
    <property type="entry name" value="hisD"/>
    <property type="match status" value="1"/>
</dbReference>
<comment type="cofactor">
    <cofactor evidence="3">
        <name>Zn(2+)</name>
        <dbReference type="ChEBI" id="CHEBI:29105"/>
    </cofactor>
</comment>
<comment type="similarity">
    <text evidence="7">In the C-terminal section; belongs to the histidinol dehydrogenase family.</text>
</comment>
<evidence type="ECO:0000256" key="4">
    <source>
        <dbReference type="ARBA" id="ARBA00004940"/>
    </source>
</evidence>
<dbReference type="EC" id="3.5.4.19" evidence="9"/>
<dbReference type="GO" id="GO:0004636">
    <property type="term" value="F:phosphoribosyl-ATP diphosphatase activity"/>
    <property type="evidence" value="ECO:0007669"/>
    <property type="project" value="UniProtKB-EC"/>
</dbReference>
<evidence type="ECO:0000256" key="16">
    <source>
        <dbReference type="ARBA" id="ARBA00022833"/>
    </source>
</evidence>
<evidence type="ECO:0000256" key="18">
    <source>
        <dbReference type="ARBA" id="ARBA00023002"/>
    </source>
</evidence>
<feature type="region of interest" description="Disordered" evidence="23">
    <location>
        <begin position="420"/>
        <end position="455"/>
    </location>
</feature>
<evidence type="ECO:0000256" key="12">
    <source>
        <dbReference type="ARBA" id="ARBA00022605"/>
    </source>
</evidence>
<dbReference type="GO" id="GO:0051287">
    <property type="term" value="F:NAD binding"/>
    <property type="evidence" value="ECO:0007669"/>
    <property type="project" value="InterPro"/>
</dbReference>
<dbReference type="STRING" id="1754191.A0A1Y1VIF8"/>
<comment type="caution">
    <text evidence="25">The sequence shown here is derived from an EMBL/GenBank/DDBJ whole genome shotgun (WGS) entry which is preliminary data.</text>
</comment>
<dbReference type="NCBIfam" id="TIGR03188">
    <property type="entry name" value="histidine_hisI"/>
    <property type="match status" value="1"/>
</dbReference>
<dbReference type="InterPro" id="IPR021130">
    <property type="entry name" value="PRib-ATP_PPHydrolase-like"/>
</dbReference>
<dbReference type="PRINTS" id="PR00083">
    <property type="entry name" value="HOLDHDRGNASE"/>
</dbReference>
<keyword evidence="18" id="KW-0560">Oxidoreductase</keyword>
<dbReference type="SUPFAM" id="SSF53720">
    <property type="entry name" value="ALDH-like"/>
    <property type="match status" value="1"/>
</dbReference>
<evidence type="ECO:0000256" key="7">
    <source>
        <dbReference type="ARBA" id="ARBA00008260"/>
    </source>
</evidence>
<gene>
    <name evidence="25" type="ORF">BCR36DRAFT_173510</name>
</gene>
<dbReference type="PANTHER" id="PTHR21256:SF2">
    <property type="entry name" value="HISTIDINE BIOSYNTHESIS TRIFUNCTIONAL PROTEIN"/>
    <property type="match status" value="1"/>
</dbReference>
<dbReference type="GO" id="GO:0005829">
    <property type="term" value="C:cytosol"/>
    <property type="evidence" value="ECO:0007669"/>
    <property type="project" value="TreeGrafter"/>
</dbReference>
<dbReference type="Pfam" id="PF01502">
    <property type="entry name" value="PRA-CH"/>
    <property type="match status" value="1"/>
</dbReference>
<dbReference type="InterPro" id="IPR038019">
    <property type="entry name" value="PRib_AMP_CycHydrolase_sf"/>
</dbReference>
<dbReference type="Gene3D" id="3.40.50.1980">
    <property type="entry name" value="Nitrogenase molybdenum iron protein domain"/>
    <property type="match status" value="2"/>
</dbReference>
<evidence type="ECO:0000256" key="21">
    <source>
        <dbReference type="ARBA" id="ARBA00023268"/>
    </source>
</evidence>